<keyword evidence="3" id="KW-1185">Reference proteome</keyword>
<evidence type="ECO:0000313" key="3">
    <source>
        <dbReference type="Proteomes" id="UP000023152"/>
    </source>
</evidence>
<protein>
    <submittedName>
        <fullName evidence="2">Uncharacterized protein</fullName>
    </submittedName>
</protein>
<accession>X6MHC8</accession>
<feature type="compositionally biased region" description="Acidic residues" evidence="1">
    <location>
        <begin position="43"/>
        <end position="63"/>
    </location>
</feature>
<proteinExistence type="predicted"/>
<organism evidence="2 3">
    <name type="scientific">Reticulomyxa filosa</name>
    <dbReference type="NCBI Taxonomy" id="46433"/>
    <lineage>
        <taxon>Eukaryota</taxon>
        <taxon>Sar</taxon>
        <taxon>Rhizaria</taxon>
        <taxon>Retaria</taxon>
        <taxon>Foraminifera</taxon>
        <taxon>Monothalamids</taxon>
        <taxon>Reticulomyxidae</taxon>
        <taxon>Reticulomyxa</taxon>
    </lineage>
</organism>
<feature type="region of interest" description="Disordered" evidence="1">
    <location>
        <begin position="1"/>
        <end position="64"/>
    </location>
</feature>
<evidence type="ECO:0000313" key="2">
    <source>
        <dbReference type="EMBL" id="ETO12460.1"/>
    </source>
</evidence>
<reference evidence="2 3" key="1">
    <citation type="journal article" date="2013" name="Curr. Biol.">
        <title>The Genome of the Foraminiferan Reticulomyxa filosa.</title>
        <authorList>
            <person name="Glockner G."/>
            <person name="Hulsmann N."/>
            <person name="Schleicher M."/>
            <person name="Noegel A.A."/>
            <person name="Eichinger L."/>
            <person name="Gallinger C."/>
            <person name="Pawlowski J."/>
            <person name="Sierra R."/>
            <person name="Euteneuer U."/>
            <person name="Pillet L."/>
            <person name="Moustafa A."/>
            <person name="Platzer M."/>
            <person name="Groth M."/>
            <person name="Szafranski K."/>
            <person name="Schliwa M."/>
        </authorList>
    </citation>
    <scope>NUCLEOTIDE SEQUENCE [LARGE SCALE GENOMIC DNA]</scope>
</reference>
<dbReference type="Proteomes" id="UP000023152">
    <property type="component" value="Unassembled WGS sequence"/>
</dbReference>
<sequence>MVTEKTKQDEKEKPTISALNKNQIHKPLSRSQSDLSWQRQDETLSDDSEDDDDMNETEEEDKEDFLCAIESNAILRSKDVNVLDLQAFAFEEAKTPIADVFLRTQKSDEQKQLTPTKTVIIESPSLMIASAKPLKSLTTRIQ</sequence>
<name>X6MHC8_RETFI</name>
<feature type="compositionally biased region" description="Basic and acidic residues" evidence="1">
    <location>
        <begin position="1"/>
        <end position="14"/>
    </location>
</feature>
<gene>
    <name evidence="2" type="ORF">RFI_24916</name>
</gene>
<comment type="caution">
    <text evidence="2">The sequence shown here is derived from an EMBL/GenBank/DDBJ whole genome shotgun (WGS) entry which is preliminary data.</text>
</comment>
<evidence type="ECO:0000256" key="1">
    <source>
        <dbReference type="SAM" id="MobiDB-lite"/>
    </source>
</evidence>
<dbReference type="AlphaFoldDB" id="X6MHC8"/>
<feature type="compositionally biased region" description="Polar residues" evidence="1">
    <location>
        <begin position="29"/>
        <end position="38"/>
    </location>
</feature>
<dbReference type="EMBL" id="ASPP01021382">
    <property type="protein sequence ID" value="ETO12460.1"/>
    <property type="molecule type" value="Genomic_DNA"/>
</dbReference>